<evidence type="ECO:0000313" key="2">
    <source>
        <dbReference type="EMBL" id="EGZ05588.1"/>
    </source>
</evidence>
<dbReference type="PANTHER" id="PTHR33266:SF1">
    <property type="entry name" value="F-BOX DOMAIN-CONTAINING PROTEIN"/>
    <property type="match status" value="1"/>
</dbReference>
<dbReference type="RefSeq" id="XP_009539119.1">
    <property type="nucleotide sequence ID" value="XM_009540824.1"/>
</dbReference>
<dbReference type="EMBL" id="JH159166">
    <property type="protein sequence ID" value="EGZ05588.1"/>
    <property type="molecule type" value="Genomic_DNA"/>
</dbReference>
<dbReference type="Proteomes" id="UP000002640">
    <property type="component" value="Unassembled WGS sequence"/>
</dbReference>
<feature type="compositionally biased region" description="Polar residues" evidence="1">
    <location>
        <begin position="546"/>
        <end position="558"/>
    </location>
</feature>
<keyword evidence="3" id="KW-1185">Reference proteome</keyword>
<dbReference type="KEGG" id="psoj:PHYSODRAFT_342379"/>
<organism evidence="2 3">
    <name type="scientific">Phytophthora sojae (strain P6497)</name>
    <name type="common">Soybean stem and root rot agent</name>
    <name type="synonym">Phytophthora megasperma f. sp. glycines</name>
    <dbReference type="NCBI Taxonomy" id="1094619"/>
    <lineage>
        <taxon>Eukaryota</taxon>
        <taxon>Sar</taxon>
        <taxon>Stramenopiles</taxon>
        <taxon>Oomycota</taxon>
        <taxon>Peronosporomycetes</taxon>
        <taxon>Peronosporales</taxon>
        <taxon>Peronosporaceae</taxon>
        <taxon>Phytophthora</taxon>
    </lineage>
</organism>
<feature type="region of interest" description="Disordered" evidence="1">
    <location>
        <begin position="1"/>
        <end position="23"/>
    </location>
</feature>
<feature type="compositionally biased region" description="Basic and acidic residues" evidence="1">
    <location>
        <begin position="563"/>
        <end position="577"/>
    </location>
</feature>
<accession>G5AG76</accession>
<sequence length="577" mass="64766">MAGWARNVRSPAAKDGCHGRQEARAREVWRPQVVAVGKEAVLKQESPSHRFKKLLNLTKYQAEGIAYRTGPGGLRALLRPRIEVAYYADENLAQRVAKEAVDQLKPKLEEKGQYRFDELENIADARDKFLAFLQRCWETYQKVPDGITPCVAIIQSSGSGKSQLLYQLAKETCRHDVGIRVLYTCTRVIKSWEFPATTYRLREWLFSQYDNFLTSHLKRIYYYALANWSTVGHEWIEVFTSANADITIEEKLSMIKELKIPASQPTKKAAIEANEFIRKSNPEGGLLVVFVDRDLEVAGLTPPPSADAHRKVLPPFALTHNLDVYWKRYCTELDLADNEIAAYKRVVAQDDEGESMKSLLSMGLAENDNIEFPFRGQFVAVNLFVQALGGGTQAPLLKSTLASAAETIRKTTFKAWQAKWEGWKCGFCHFVQMYDEPTEVLLWVLLGRRAAGIFSGDEGGAELLVPMFNGEKVSFILIQVEGAKGSPLHGKALCDIICVYMNLEDVMLWGGGVMIVPDDEQLEQISGIIPSELALRNKCNIAPVPDQSTKISHQSPTGVNKKRAADEEHENPKRPCQ</sequence>
<reference evidence="2 3" key="1">
    <citation type="journal article" date="2006" name="Science">
        <title>Phytophthora genome sequences uncover evolutionary origins and mechanisms of pathogenesis.</title>
        <authorList>
            <person name="Tyler B.M."/>
            <person name="Tripathy S."/>
            <person name="Zhang X."/>
            <person name="Dehal P."/>
            <person name="Jiang R.H."/>
            <person name="Aerts A."/>
            <person name="Arredondo F.D."/>
            <person name="Baxter L."/>
            <person name="Bensasson D."/>
            <person name="Beynon J.L."/>
            <person name="Chapman J."/>
            <person name="Damasceno C.M."/>
            <person name="Dorrance A.E."/>
            <person name="Dou D."/>
            <person name="Dickerman A.W."/>
            <person name="Dubchak I.L."/>
            <person name="Garbelotto M."/>
            <person name="Gijzen M."/>
            <person name="Gordon S.G."/>
            <person name="Govers F."/>
            <person name="Grunwald N.J."/>
            <person name="Huang W."/>
            <person name="Ivors K.L."/>
            <person name="Jones R.W."/>
            <person name="Kamoun S."/>
            <person name="Krampis K."/>
            <person name="Lamour K.H."/>
            <person name="Lee M.K."/>
            <person name="McDonald W.H."/>
            <person name="Medina M."/>
            <person name="Meijer H.J."/>
            <person name="Nordberg E.K."/>
            <person name="Maclean D.J."/>
            <person name="Ospina-Giraldo M.D."/>
            <person name="Morris P.F."/>
            <person name="Phuntumart V."/>
            <person name="Putnam N.H."/>
            <person name="Rash S."/>
            <person name="Rose J.K."/>
            <person name="Sakihama Y."/>
            <person name="Salamov A.A."/>
            <person name="Savidor A."/>
            <person name="Scheuring C.F."/>
            <person name="Smith B.M."/>
            <person name="Sobral B.W."/>
            <person name="Terry A."/>
            <person name="Torto-Alalibo T.A."/>
            <person name="Win J."/>
            <person name="Xu Z."/>
            <person name="Zhang H."/>
            <person name="Grigoriev I.V."/>
            <person name="Rokhsar D.S."/>
            <person name="Boore J.L."/>
        </authorList>
    </citation>
    <scope>NUCLEOTIDE SEQUENCE [LARGE SCALE GENOMIC DNA]</scope>
    <source>
        <strain evidence="2 3">P6497</strain>
    </source>
</reference>
<dbReference type="AlphaFoldDB" id="G5AG76"/>
<dbReference type="GeneID" id="20648261"/>
<feature type="region of interest" description="Disordered" evidence="1">
    <location>
        <begin position="545"/>
        <end position="577"/>
    </location>
</feature>
<dbReference type="PANTHER" id="PTHR33266">
    <property type="entry name" value="CHROMOSOME 15, WHOLE GENOME SHOTGUN SEQUENCE"/>
    <property type="match status" value="1"/>
</dbReference>
<name>G5AG76_PHYSP</name>
<proteinExistence type="predicted"/>
<evidence type="ECO:0000313" key="3">
    <source>
        <dbReference type="Proteomes" id="UP000002640"/>
    </source>
</evidence>
<evidence type="ECO:0000256" key="1">
    <source>
        <dbReference type="SAM" id="MobiDB-lite"/>
    </source>
</evidence>
<protein>
    <submittedName>
        <fullName evidence="2">Uncharacterized protein</fullName>
    </submittedName>
</protein>
<dbReference type="InParanoid" id="G5AG76"/>
<gene>
    <name evidence="2" type="ORF">PHYSODRAFT_342379</name>
</gene>
<dbReference type="STRING" id="1094619.G5AG76"/>